<evidence type="ECO:0000313" key="13">
    <source>
        <dbReference type="Proteomes" id="UP000192486"/>
    </source>
</evidence>
<keyword evidence="7 9" id="KW-0560">Oxidoreductase</keyword>
<proteinExistence type="inferred from homology"/>
<dbReference type="InterPro" id="IPR031656">
    <property type="entry name" value="DAO_C"/>
</dbReference>
<dbReference type="SUPFAM" id="SSF51905">
    <property type="entry name" value="FAD/NAD(P)-binding domain"/>
    <property type="match status" value="1"/>
</dbReference>
<gene>
    <name evidence="12" type="ORF">SporoS204_15235</name>
</gene>
<comment type="cofactor">
    <cofactor evidence="1 9">
        <name>FAD</name>
        <dbReference type="ChEBI" id="CHEBI:57692"/>
    </cofactor>
</comment>
<dbReference type="Pfam" id="PF16901">
    <property type="entry name" value="DAO_C"/>
    <property type="match status" value="1"/>
</dbReference>
<accession>A0ABM6JYT7</accession>
<dbReference type="InterPro" id="IPR000447">
    <property type="entry name" value="G3P_DH_FAD-dep"/>
</dbReference>
<evidence type="ECO:0000256" key="3">
    <source>
        <dbReference type="ARBA" id="ARBA00007330"/>
    </source>
</evidence>
<comment type="catalytic activity">
    <reaction evidence="8 9">
        <text>a quinone + sn-glycerol 3-phosphate = dihydroxyacetone phosphate + a quinol</text>
        <dbReference type="Rhea" id="RHEA:18977"/>
        <dbReference type="ChEBI" id="CHEBI:24646"/>
        <dbReference type="ChEBI" id="CHEBI:57597"/>
        <dbReference type="ChEBI" id="CHEBI:57642"/>
        <dbReference type="ChEBI" id="CHEBI:132124"/>
        <dbReference type="EC" id="1.1.5.3"/>
    </reaction>
</comment>
<evidence type="ECO:0000256" key="9">
    <source>
        <dbReference type="RuleBase" id="RU361217"/>
    </source>
</evidence>
<keyword evidence="13" id="KW-1185">Reference proteome</keyword>
<sequence>MFSTLERSSRIQDLRNFSFDVLVVGGGITGAGIALDAAARGFSVALIDMQDFAAGTSSRSTKLIHGGLRYLKQLEVKIVAETGKEREIVFRNSRNITKSRPMLLPIYQNGTYGKYSTSAGLLIYDLLAGVKPVERREMLTKEETVELEPLLKKERLQGGGHYVEYQTDDARLTIEVLKKAAEKGALCLNYMKCEQFNFEKDRIVGAVLSDQLTGDRFSVEASIVINASGPWVDELQKKISSKHKKRLHITKGAHIVVDRSLFPLQQAIYFDNSDGRMLFAIPRDNKTYIGTTDTFYSDNKQHPTATEDDIHYIINAVREIFPSIHLQRKHVESTWAGIRPLIAQEGKDASEISRRDEVWETVPGLLTIAGGKLTGYRQMAEVVVDRINEQLEKPFIKKCETKNIAVSGSDFIDDATLKQFIDLQAERAPQFGLTPQQGARLAAFYGRNSDEIFQFAHAISAEENNLPISLRAEILYGIHREMVTSPSDFFIRRKGDLYFQIDVVESLATQVTDYMAKLLHYTDSEKSIHENDLKNAIAEAKGSASS</sequence>
<comment type="pathway">
    <text evidence="2">Polyol metabolism; glycerol degradation via glycerol kinase pathway; glycerone phosphate from sn-glycerol 3-phosphate (aerobic route): step 1/1.</text>
</comment>
<dbReference type="PROSITE" id="PS00977">
    <property type="entry name" value="FAD_G3PDH_1"/>
    <property type="match status" value="1"/>
</dbReference>
<dbReference type="PANTHER" id="PTHR11985">
    <property type="entry name" value="GLYCEROL-3-PHOSPHATE DEHYDROGENASE"/>
    <property type="match status" value="1"/>
</dbReference>
<evidence type="ECO:0000256" key="1">
    <source>
        <dbReference type="ARBA" id="ARBA00001974"/>
    </source>
</evidence>
<evidence type="ECO:0000313" key="12">
    <source>
        <dbReference type="EMBL" id="ARF15388.1"/>
    </source>
</evidence>
<dbReference type="EMBL" id="CP015108">
    <property type="protein sequence ID" value="ARF15388.1"/>
    <property type="molecule type" value="Genomic_DNA"/>
</dbReference>
<reference evidence="12 13" key="1">
    <citation type="submission" date="2016-04" db="EMBL/GenBank/DDBJ databases">
        <title>Comparative Genomics and Epigenetics of Sporosarcina ureae.</title>
        <authorList>
            <person name="Oliver A.S."/>
            <person name="Cooper K.K."/>
        </authorList>
    </citation>
    <scope>NUCLEOTIDE SEQUENCE [LARGE SCALE GENOMIC DNA]</scope>
    <source>
        <strain evidence="12 13">S204</strain>
    </source>
</reference>
<evidence type="ECO:0000256" key="5">
    <source>
        <dbReference type="ARBA" id="ARBA00022798"/>
    </source>
</evidence>
<evidence type="ECO:0000256" key="6">
    <source>
        <dbReference type="ARBA" id="ARBA00022827"/>
    </source>
</evidence>
<protein>
    <recommendedName>
        <fullName evidence="9">Glycerol-3-phosphate dehydrogenase</fullName>
        <ecNumber evidence="9">1.1.5.3</ecNumber>
    </recommendedName>
</protein>
<organism evidence="12 13">
    <name type="scientific">Sporosarcina ureae</name>
    <dbReference type="NCBI Taxonomy" id="1571"/>
    <lineage>
        <taxon>Bacteria</taxon>
        <taxon>Bacillati</taxon>
        <taxon>Bacillota</taxon>
        <taxon>Bacilli</taxon>
        <taxon>Bacillales</taxon>
        <taxon>Caryophanaceae</taxon>
        <taxon>Sporosarcina</taxon>
    </lineage>
</organism>
<dbReference type="Gene3D" id="1.10.8.870">
    <property type="entry name" value="Alpha-glycerophosphate oxidase, cap domain"/>
    <property type="match status" value="1"/>
</dbReference>
<comment type="similarity">
    <text evidence="3 9">Belongs to the FAD-dependent glycerol-3-phosphate dehydrogenase family.</text>
</comment>
<dbReference type="PRINTS" id="PR01001">
    <property type="entry name" value="FADG3PDH"/>
</dbReference>
<dbReference type="Proteomes" id="UP000192486">
    <property type="component" value="Chromosome"/>
</dbReference>
<dbReference type="PANTHER" id="PTHR11985:SF35">
    <property type="entry name" value="ANAEROBIC GLYCEROL-3-PHOSPHATE DEHYDROGENASE SUBUNIT A"/>
    <property type="match status" value="1"/>
</dbReference>
<evidence type="ECO:0000256" key="7">
    <source>
        <dbReference type="ARBA" id="ARBA00023002"/>
    </source>
</evidence>
<keyword evidence="6" id="KW-0274">FAD</keyword>
<dbReference type="Gene3D" id="3.50.50.60">
    <property type="entry name" value="FAD/NAD(P)-binding domain"/>
    <property type="match status" value="1"/>
</dbReference>
<evidence type="ECO:0000256" key="8">
    <source>
        <dbReference type="ARBA" id="ARBA00049055"/>
    </source>
</evidence>
<dbReference type="InterPro" id="IPR038299">
    <property type="entry name" value="DAO_C_sf"/>
</dbReference>
<dbReference type="InterPro" id="IPR006076">
    <property type="entry name" value="FAD-dep_OxRdtase"/>
</dbReference>
<evidence type="ECO:0000259" key="11">
    <source>
        <dbReference type="Pfam" id="PF16901"/>
    </source>
</evidence>
<keyword evidence="5" id="KW-0319">Glycerol metabolism</keyword>
<keyword evidence="4 9" id="KW-0285">Flavoprotein</keyword>
<feature type="domain" description="FAD dependent oxidoreductase" evidence="10">
    <location>
        <begin position="20"/>
        <end position="347"/>
    </location>
</feature>
<dbReference type="InterPro" id="IPR036188">
    <property type="entry name" value="FAD/NAD-bd_sf"/>
</dbReference>
<evidence type="ECO:0000259" key="10">
    <source>
        <dbReference type="Pfam" id="PF01266"/>
    </source>
</evidence>
<dbReference type="Gene3D" id="3.30.9.10">
    <property type="entry name" value="D-Amino Acid Oxidase, subunit A, domain 2"/>
    <property type="match status" value="1"/>
</dbReference>
<dbReference type="EC" id="1.1.5.3" evidence="9"/>
<evidence type="ECO:0000256" key="4">
    <source>
        <dbReference type="ARBA" id="ARBA00022630"/>
    </source>
</evidence>
<dbReference type="PROSITE" id="PS00978">
    <property type="entry name" value="FAD_G3PDH_2"/>
    <property type="match status" value="1"/>
</dbReference>
<dbReference type="Pfam" id="PF01266">
    <property type="entry name" value="DAO"/>
    <property type="match status" value="1"/>
</dbReference>
<evidence type="ECO:0000256" key="2">
    <source>
        <dbReference type="ARBA" id="ARBA00004977"/>
    </source>
</evidence>
<dbReference type="SUPFAM" id="SSF54373">
    <property type="entry name" value="FAD-linked reductases, C-terminal domain"/>
    <property type="match status" value="1"/>
</dbReference>
<name>A0ABM6JYT7_SPOUR</name>
<feature type="domain" description="Alpha-glycerophosphate oxidase C-terminal" evidence="11">
    <location>
        <begin position="399"/>
        <end position="525"/>
    </location>
</feature>
<dbReference type="RefSeq" id="WP_029053133.1">
    <property type="nucleotide sequence ID" value="NZ_CP015108.1"/>
</dbReference>